<dbReference type="GO" id="GO:0019843">
    <property type="term" value="F:rRNA binding"/>
    <property type="evidence" value="ECO:0007669"/>
    <property type="project" value="UniProtKB-UniRule"/>
</dbReference>
<evidence type="ECO:0000256" key="3">
    <source>
        <dbReference type="ARBA" id="ARBA00022884"/>
    </source>
</evidence>
<reference evidence="10 11" key="1">
    <citation type="journal article" date="2016" name="Nat. Commun.">
        <title>Thousands of microbial genomes shed light on interconnected biogeochemical processes in an aquifer system.</title>
        <authorList>
            <person name="Anantharaman K."/>
            <person name="Brown C.T."/>
            <person name="Hug L.A."/>
            <person name="Sharon I."/>
            <person name="Castelle C.J."/>
            <person name="Probst A.J."/>
            <person name="Thomas B.C."/>
            <person name="Singh A."/>
            <person name="Wilkins M.J."/>
            <person name="Karaoz U."/>
            <person name="Brodie E.L."/>
            <person name="Williams K.H."/>
            <person name="Hubbard S.S."/>
            <person name="Banfield J.F."/>
        </authorList>
    </citation>
    <scope>NUCLEOTIDE SEQUENCE [LARGE SCALE GENOMIC DNA]</scope>
</reference>
<dbReference type="Proteomes" id="UP000179243">
    <property type="component" value="Unassembled WGS sequence"/>
</dbReference>
<dbReference type="GO" id="GO:0005737">
    <property type="term" value="C:cytoplasm"/>
    <property type="evidence" value="ECO:0007669"/>
    <property type="project" value="UniProtKB-ARBA"/>
</dbReference>
<evidence type="ECO:0000256" key="7">
    <source>
        <dbReference type="HAMAP-Rule" id="MF_01307"/>
    </source>
</evidence>
<feature type="domain" description="S5 DRBM" evidence="9">
    <location>
        <begin position="13"/>
        <end position="76"/>
    </location>
</feature>
<dbReference type="Gene3D" id="3.30.230.10">
    <property type="match status" value="1"/>
</dbReference>
<evidence type="ECO:0000256" key="5">
    <source>
        <dbReference type="ARBA" id="ARBA00023274"/>
    </source>
</evidence>
<dbReference type="FunFam" id="3.30.230.10:FF:000002">
    <property type="entry name" value="30S ribosomal protein S5"/>
    <property type="match status" value="1"/>
</dbReference>
<keyword evidence="5 7" id="KW-0687">Ribonucleoprotein</keyword>
<protein>
    <recommendedName>
        <fullName evidence="6 7">Small ribosomal subunit protein uS5</fullName>
    </recommendedName>
</protein>
<evidence type="ECO:0000256" key="6">
    <source>
        <dbReference type="ARBA" id="ARBA00035255"/>
    </source>
</evidence>
<dbReference type="PROSITE" id="PS50881">
    <property type="entry name" value="S5_DSRBD"/>
    <property type="match status" value="1"/>
</dbReference>
<dbReference type="InterPro" id="IPR018192">
    <property type="entry name" value="Ribosomal_uS5_N_CS"/>
</dbReference>
<evidence type="ECO:0000256" key="2">
    <source>
        <dbReference type="ARBA" id="ARBA00022730"/>
    </source>
</evidence>
<evidence type="ECO:0000313" key="10">
    <source>
        <dbReference type="EMBL" id="OGK04622.1"/>
    </source>
</evidence>
<dbReference type="GO" id="GO:0003735">
    <property type="term" value="F:structural constituent of ribosome"/>
    <property type="evidence" value="ECO:0007669"/>
    <property type="project" value="UniProtKB-UniRule"/>
</dbReference>
<evidence type="ECO:0000256" key="4">
    <source>
        <dbReference type="ARBA" id="ARBA00022980"/>
    </source>
</evidence>
<gene>
    <name evidence="7" type="primary">rpsE</name>
    <name evidence="10" type="ORF">A2519_20805</name>
</gene>
<dbReference type="NCBIfam" id="TIGR01021">
    <property type="entry name" value="rpsE_bact"/>
    <property type="match status" value="1"/>
</dbReference>
<keyword evidence="4 7" id="KW-0689">Ribosomal protein</keyword>
<dbReference type="Pfam" id="PF03719">
    <property type="entry name" value="Ribosomal_S5_C"/>
    <property type="match status" value="1"/>
</dbReference>
<dbReference type="FunFam" id="3.30.160.20:FF:000001">
    <property type="entry name" value="30S ribosomal protein S5"/>
    <property type="match status" value="1"/>
</dbReference>
<keyword evidence="3 7" id="KW-0694">RNA-binding</keyword>
<dbReference type="AlphaFoldDB" id="A0A1F7FDM9"/>
<name>A0A1F7FDM9_UNCRA</name>
<dbReference type="PROSITE" id="PS00585">
    <property type="entry name" value="RIBOSOMAL_S5"/>
    <property type="match status" value="1"/>
</dbReference>
<dbReference type="EMBL" id="MFYX01000067">
    <property type="protein sequence ID" value="OGK04622.1"/>
    <property type="molecule type" value="Genomic_DNA"/>
</dbReference>
<organism evidence="10 11">
    <name type="scientific">Candidatus Raymondbacteria bacterium RIFOXYD12_FULL_49_13</name>
    <dbReference type="NCBI Taxonomy" id="1817890"/>
    <lineage>
        <taxon>Bacteria</taxon>
        <taxon>Raymondiibacteriota</taxon>
    </lineage>
</organism>
<dbReference type="PANTHER" id="PTHR48277">
    <property type="entry name" value="MITOCHONDRIAL RIBOSOMAL PROTEIN S5"/>
    <property type="match status" value="1"/>
</dbReference>
<evidence type="ECO:0000256" key="1">
    <source>
        <dbReference type="ARBA" id="ARBA00008945"/>
    </source>
</evidence>
<comment type="domain">
    <text evidence="7">The N-terminal domain interacts with the head of the 30S subunit; the C-terminal domain interacts with the body and contacts protein S4. The interaction surface between S4 and S5 is involved in control of translational fidelity.</text>
</comment>
<dbReference type="InterPro" id="IPR005712">
    <property type="entry name" value="Ribosomal_uS5_bac-type"/>
</dbReference>
<dbReference type="GO" id="GO:0006412">
    <property type="term" value="P:translation"/>
    <property type="evidence" value="ECO:0007669"/>
    <property type="project" value="UniProtKB-UniRule"/>
</dbReference>
<dbReference type="InterPro" id="IPR000851">
    <property type="entry name" value="Ribosomal_uS5"/>
</dbReference>
<comment type="caution">
    <text evidence="10">The sequence shown here is derived from an EMBL/GenBank/DDBJ whole genome shotgun (WGS) entry which is preliminary data.</text>
</comment>
<dbReference type="Gene3D" id="3.30.160.20">
    <property type="match status" value="1"/>
</dbReference>
<comment type="similarity">
    <text evidence="1 7 8">Belongs to the universal ribosomal protein uS5 family.</text>
</comment>
<evidence type="ECO:0000256" key="8">
    <source>
        <dbReference type="RuleBase" id="RU003823"/>
    </source>
</evidence>
<dbReference type="InterPro" id="IPR014721">
    <property type="entry name" value="Ribsml_uS5_D2-typ_fold_subgr"/>
</dbReference>
<dbReference type="InterPro" id="IPR005324">
    <property type="entry name" value="Ribosomal_uS5_C"/>
</dbReference>
<dbReference type="Pfam" id="PF00333">
    <property type="entry name" value="Ribosomal_S5"/>
    <property type="match status" value="1"/>
</dbReference>
<keyword evidence="2 7" id="KW-0699">rRNA-binding</keyword>
<comment type="function">
    <text evidence="7">Located at the back of the 30S subunit body where it stabilizes the conformation of the head with respect to the body.</text>
</comment>
<evidence type="ECO:0000259" key="9">
    <source>
        <dbReference type="PROSITE" id="PS50881"/>
    </source>
</evidence>
<sequence length="160" mass="16772">MDGSDRRAEGSEFEERVVSIKRVAKVVKGGRRFGFSAFVVVGNKSGKVGIGLGKANEVSAAIHKGTDVAKRHLVDIVLRGNTIPHEMLGEFNAAKVVLRPAAPGTGVIAGGAARAVLELVGVSDVLTKSLGSNNAQNIAKATLEGLKALRDKSQFTELRN</sequence>
<dbReference type="SUPFAM" id="SSF54211">
    <property type="entry name" value="Ribosomal protein S5 domain 2-like"/>
    <property type="match status" value="1"/>
</dbReference>
<dbReference type="PANTHER" id="PTHR48277:SF1">
    <property type="entry name" value="MITOCHONDRIAL RIBOSOMAL PROTEIN S5"/>
    <property type="match status" value="1"/>
</dbReference>
<dbReference type="SUPFAM" id="SSF54768">
    <property type="entry name" value="dsRNA-binding domain-like"/>
    <property type="match status" value="1"/>
</dbReference>
<evidence type="ECO:0000313" key="11">
    <source>
        <dbReference type="Proteomes" id="UP000179243"/>
    </source>
</evidence>
<dbReference type="HAMAP" id="MF_01307_B">
    <property type="entry name" value="Ribosomal_uS5_B"/>
    <property type="match status" value="1"/>
</dbReference>
<dbReference type="InterPro" id="IPR013810">
    <property type="entry name" value="Ribosomal_uS5_N"/>
</dbReference>
<comment type="subunit">
    <text evidence="7">Part of the 30S ribosomal subunit. Contacts proteins S4 and S8.</text>
</comment>
<proteinExistence type="inferred from homology"/>
<dbReference type="InterPro" id="IPR020568">
    <property type="entry name" value="Ribosomal_Su5_D2-typ_SF"/>
</dbReference>
<dbReference type="GO" id="GO:0042254">
    <property type="term" value="P:ribosome biogenesis"/>
    <property type="evidence" value="ECO:0007669"/>
    <property type="project" value="UniProtKB-ARBA"/>
</dbReference>
<comment type="function">
    <text evidence="7">With S4 and S12 plays an important role in translational accuracy.</text>
</comment>
<dbReference type="GO" id="GO:0015935">
    <property type="term" value="C:small ribosomal subunit"/>
    <property type="evidence" value="ECO:0007669"/>
    <property type="project" value="InterPro"/>
</dbReference>
<accession>A0A1F7FDM9</accession>